<keyword evidence="2" id="KW-1185">Reference proteome</keyword>
<name>A0A5N6ZB85_9EURO</name>
<evidence type="ECO:0000313" key="1">
    <source>
        <dbReference type="EMBL" id="KAE8353320.1"/>
    </source>
</evidence>
<sequence length="476" mass="53920">MRDSIYSALQAFIRGFRQILSVKSIHPDGEQPRTHQIASNTHLHPFEELPPAYEPLTWWLDGHCPAHPHFDNADPIRFRAKAIKRALTQSILEGCRTLLERANNRSLLPSLTQHETLWEAAVSVQKYGVVYLATRGECREEFLPAVETNLDLFNEINAFLSVDNNAVRAINYGVHRLVNSTAFTVDYQTRLIPPTAISAIGINHIAVRAQDFDGESARLLDNSSAIWDLHDFAHLTAASVCPELYGSKYFTHLIKLPPKLTALIRSPKMKTAEPTPRYSDGVVFSELLTVLFTTEIEAVQRAEKSHTYVSLTDTLADYVADYLMGRCELQHLTTGAMIRAKKPISAVELATLVQNKAYELTASEIEQRVLTRGGPAGDLRDELDRLSAFERIQFLASCRRWLYFEVRNTIKHRAHKLAYKKVAERMLAQGDDNSITRDDRVLLECILDNIHYKIRDSGEAVNLWQTIMDMHMEAGL</sequence>
<protein>
    <submittedName>
        <fullName evidence="1">Uncharacterized protein</fullName>
    </submittedName>
</protein>
<dbReference type="Proteomes" id="UP000327118">
    <property type="component" value="Unassembled WGS sequence"/>
</dbReference>
<organism evidence="1 2">
    <name type="scientific">Aspergillus coremiiformis</name>
    <dbReference type="NCBI Taxonomy" id="138285"/>
    <lineage>
        <taxon>Eukaryota</taxon>
        <taxon>Fungi</taxon>
        <taxon>Dikarya</taxon>
        <taxon>Ascomycota</taxon>
        <taxon>Pezizomycotina</taxon>
        <taxon>Eurotiomycetes</taxon>
        <taxon>Eurotiomycetidae</taxon>
        <taxon>Eurotiales</taxon>
        <taxon>Aspergillaceae</taxon>
        <taxon>Aspergillus</taxon>
        <taxon>Aspergillus subgen. Circumdati</taxon>
    </lineage>
</organism>
<proteinExistence type="predicted"/>
<evidence type="ECO:0000313" key="2">
    <source>
        <dbReference type="Proteomes" id="UP000327118"/>
    </source>
</evidence>
<dbReference type="AlphaFoldDB" id="A0A5N6ZB85"/>
<reference evidence="2" key="1">
    <citation type="submission" date="2019-04" db="EMBL/GenBank/DDBJ databases">
        <title>Friends and foes A comparative genomics studyof 23 Aspergillus species from section Flavi.</title>
        <authorList>
            <consortium name="DOE Joint Genome Institute"/>
            <person name="Kjaerbolling I."/>
            <person name="Vesth T."/>
            <person name="Frisvad J.C."/>
            <person name="Nybo J.L."/>
            <person name="Theobald S."/>
            <person name="Kildgaard S."/>
            <person name="Isbrandt T."/>
            <person name="Kuo A."/>
            <person name="Sato A."/>
            <person name="Lyhne E.K."/>
            <person name="Kogle M.E."/>
            <person name="Wiebenga A."/>
            <person name="Kun R.S."/>
            <person name="Lubbers R.J."/>
            <person name="Makela M.R."/>
            <person name="Barry K."/>
            <person name="Chovatia M."/>
            <person name="Clum A."/>
            <person name="Daum C."/>
            <person name="Haridas S."/>
            <person name="He G."/>
            <person name="LaButti K."/>
            <person name="Lipzen A."/>
            <person name="Mondo S."/>
            <person name="Riley R."/>
            <person name="Salamov A."/>
            <person name="Simmons B.A."/>
            <person name="Magnuson J.K."/>
            <person name="Henrissat B."/>
            <person name="Mortensen U.H."/>
            <person name="Larsen T.O."/>
            <person name="Devries R.P."/>
            <person name="Grigoriev I.V."/>
            <person name="Machida M."/>
            <person name="Baker S.E."/>
            <person name="Andersen M.R."/>
        </authorList>
    </citation>
    <scope>NUCLEOTIDE SEQUENCE [LARGE SCALE GENOMIC DNA]</scope>
    <source>
        <strain evidence="2">CBS 553.77</strain>
    </source>
</reference>
<dbReference type="EMBL" id="ML739101">
    <property type="protein sequence ID" value="KAE8353320.1"/>
    <property type="molecule type" value="Genomic_DNA"/>
</dbReference>
<gene>
    <name evidence="1" type="ORF">BDV28DRAFT_133387</name>
</gene>
<dbReference type="OrthoDB" id="4735787at2759"/>
<accession>A0A5N6ZB85</accession>